<protein>
    <submittedName>
        <fullName evidence="1">Uncharacterized protein</fullName>
    </submittedName>
</protein>
<gene>
    <name evidence="1" type="ORF">K3G42_005746</name>
</gene>
<proteinExistence type="predicted"/>
<dbReference type="EMBL" id="CM037619">
    <property type="protein sequence ID" value="KAH8006482.1"/>
    <property type="molecule type" value="Genomic_DNA"/>
</dbReference>
<sequence length="89" mass="10179">MTNVEKNQKSYNKPINVSREDSTSPHGVVVGCHFKQDSNLEVPLQSARLKHFEETNKNRLAKFLRAGQKKACLSIKELVYSYNNLGRMI</sequence>
<name>A0ACB8FMI7_9SAUR</name>
<accession>A0ACB8FMI7</accession>
<reference evidence="1" key="1">
    <citation type="submission" date="2021-08" db="EMBL/GenBank/DDBJ databases">
        <title>The first chromosome-level gecko genome reveals the dynamic sex chromosomes of Neotropical dwarf geckos (Sphaerodactylidae: Sphaerodactylus).</title>
        <authorList>
            <person name="Pinto B.J."/>
            <person name="Keating S.E."/>
            <person name="Gamble T."/>
        </authorList>
    </citation>
    <scope>NUCLEOTIDE SEQUENCE</scope>
    <source>
        <strain evidence="1">TG3544</strain>
    </source>
</reference>
<organism evidence="1 2">
    <name type="scientific">Sphaerodactylus townsendi</name>
    <dbReference type="NCBI Taxonomy" id="933632"/>
    <lineage>
        <taxon>Eukaryota</taxon>
        <taxon>Metazoa</taxon>
        <taxon>Chordata</taxon>
        <taxon>Craniata</taxon>
        <taxon>Vertebrata</taxon>
        <taxon>Euteleostomi</taxon>
        <taxon>Lepidosauria</taxon>
        <taxon>Squamata</taxon>
        <taxon>Bifurcata</taxon>
        <taxon>Gekkota</taxon>
        <taxon>Sphaerodactylidae</taxon>
        <taxon>Sphaerodactylus</taxon>
    </lineage>
</organism>
<evidence type="ECO:0000313" key="2">
    <source>
        <dbReference type="Proteomes" id="UP000827872"/>
    </source>
</evidence>
<comment type="caution">
    <text evidence="1">The sequence shown here is derived from an EMBL/GenBank/DDBJ whole genome shotgun (WGS) entry which is preliminary data.</text>
</comment>
<evidence type="ECO:0000313" key="1">
    <source>
        <dbReference type="EMBL" id="KAH8006482.1"/>
    </source>
</evidence>
<keyword evidence="2" id="KW-1185">Reference proteome</keyword>
<dbReference type="Proteomes" id="UP000827872">
    <property type="component" value="Linkage Group LG06"/>
</dbReference>